<dbReference type="InterPro" id="IPR001173">
    <property type="entry name" value="Glyco_trans_2-like"/>
</dbReference>
<dbReference type="SUPFAM" id="SSF53448">
    <property type="entry name" value="Nucleotide-diphospho-sugar transferases"/>
    <property type="match status" value="1"/>
</dbReference>
<accession>A0A4V2S7K4</accession>
<dbReference type="CDD" id="cd00761">
    <property type="entry name" value="Glyco_tranf_GTA_type"/>
    <property type="match status" value="1"/>
</dbReference>
<keyword evidence="2" id="KW-0808">Transferase</keyword>
<evidence type="ECO:0000259" key="1">
    <source>
        <dbReference type="Pfam" id="PF00535"/>
    </source>
</evidence>
<reference evidence="2 3" key="1">
    <citation type="submission" date="2019-03" db="EMBL/GenBank/DDBJ databases">
        <title>Genomic Encyclopedia of Type Strains, Phase IV (KMG-IV): sequencing the most valuable type-strain genomes for metagenomic binning, comparative biology and taxonomic classification.</title>
        <authorList>
            <person name="Goeker M."/>
        </authorList>
    </citation>
    <scope>NUCLEOTIDE SEQUENCE [LARGE SCALE GENOMIC DNA]</scope>
    <source>
        <strain evidence="2 3">DSM 13054</strain>
    </source>
</reference>
<dbReference type="Gene3D" id="3.90.550.10">
    <property type="entry name" value="Spore Coat Polysaccharide Biosynthesis Protein SpsA, Chain A"/>
    <property type="match status" value="1"/>
</dbReference>
<dbReference type="PANTHER" id="PTHR22916:SF3">
    <property type="entry name" value="UDP-GLCNAC:BETAGAL BETA-1,3-N-ACETYLGLUCOSAMINYLTRANSFERASE-LIKE PROTEIN 1"/>
    <property type="match status" value="1"/>
</dbReference>
<dbReference type="Pfam" id="PF00535">
    <property type="entry name" value="Glycos_transf_2"/>
    <property type="match status" value="1"/>
</dbReference>
<evidence type="ECO:0000313" key="2">
    <source>
        <dbReference type="EMBL" id="TCO60260.1"/>
    </source>
</evidence>
<dbReference type="Proteomes" id="UP000294886">
    <property type="component" value="Unassembled WGS sequence"/>
</dbReference>
<protein>
    <submittedName>
        <fullName evidence="2">Glycosyltransferase involved in cell wall biosynthesis</fullName>
    </submittedName>
</protein>
<dbReference type="AlphaFoldDB" id="A0A4V2S7K4"/>
<dbReference type="EMBL" id="SLWU01000022">
    <property type="protein sequence ID" value="TCO60260.1"/>
    <property type="molecule type" value="Genomic_DNA"/>
</dbReference>
<name>A0A4V2S7K4_9THEO</name>
<comment type="caution">
    <text evidence="2">The sequence shown here is derived from an EMBL/GenBank/DDBJ whole genome shotgun (WGS) entry which is preliminary data.</text>
</comment>
<dbReference type="RefSeq" id="WP_132040419.1">
    <property type="nucleotide sequence ID" value="NZ_SLWU01000022.1"/>
</dbReference>
<sequence length="310" mass="36078">MDVDVSVITPTYNRATLLLRVWNSLKDQDINFEWIAVDDGSTDNTEEVVKKIDDERVKYIKFKQNKGVNAARNAGVHFASGRYIVFLDSDDELYPNSLKTMVEIMDNADYSIGAAAFATVIANTGKQVSQLKDGEILNEYDIVCKRKIYDGEKIFVYRREVFKDFHLPEDLKGCEHVFLNEVSKKWKFITINKPLRIIHRQEDNLSNADSLIKRSYDIAKSYERVLINHKEVLKDQNEVILFYLKKTIYRYGVAGSRKDVWRVYKNMIKYSKKISDYFEATGLLLLGLIGAKYIEFLRINRINKRLLEGK</sequence>
<dbReference type="InterPro" id="IPR029044">
    <property type="entry name" value="Nucleotide-diphossugar_trans"/>
</dbReference>
<feature type="domain" description="Glycosyltransferase 2-like" evidence="1">
    <location>
        <begin position="6"/>
        <end position="163"/>
    </location>
</feature>
<dbReference type="GO" id="GO:0016758">
    <property type="term" value="F:hexosyltransferase activity"/>
    <property type="evidence" value="ECO:0007669"/>
    <property type="project" value="UniProtKB-ARBA"/>
</dbReference>
<proteinExistence type="predicted"/>
<organism evidence="2 3">
    <name type="scientific">Caldanaerobacter subterraneus</name>
    <dbReference type="NCBI Taxonomy" id="911092"/>
    <lineage>
        <taxon>Bacteria</taxon>
        <taxon>Bacillati</taxon>
        <taxon>Bacillota</taxon>
        <taxon>Clostridia</taxon>
        <taxon>Thermoanaerobacterales</taxon>
        <taxon>Thermoanaerobacteraceae</taxon>
        <taxon>Caldanaerobacter</taxon>
    </lineage>
</organism>
<dbReference type="PANTHER" id="PTHR22916">
    <property type="entry name" value="GLYCOSYLTRANSFERASE"/>
    <property type="match status" value="1"/>
</dbReference>
<gene>
    <name evidence="2" type="ORF">EV203_12244</name>
</gene>
<evidence type="ECO:0000313" key="3">
    <source>
        <dbReference type="Proteomes" id="UP000294886"/>
    </source>
</evidence>